<organism evidence="2">
    <name type="scientific">Caldithrix abyssi</name>
    <dbReference type="NCBI Taxonomy" id="187145"/>
    <lineage>
        <taxon>Bacteria</taxon>
        <taxon>Pseudomonadati</taxon>
        <taxon>Calditrichota</taxon>
        <taxon>Calditrichia</taxon>
        <taxon>Calditrichales</taxon>
        <taxon>Calditrichaceae</taxon>
        <taxon>Caldithrix</taxon>
    </lineage>
</organism>
<dbReference type="InterPro" id="IPR011990">
    <property type="entry name" value="TPR-like_helical_dom_sf"/>
</dbReference>
<name>A0A7V1LN78_CALAY</name>
<reference evidence="2" key="1">
    <citation type="journal article" date="2020" name="mSystems">
        <title>Genome- and Community-Level Interaction Insights into Carbon Utilization and Element Cycling Functions of Hydrothermarchaeota in Hydrothermal Sediment.</title>
        <authorList>
            <person name="Zhou Z."/>
            <person name="Liu Y."/>
            <person name="Xu W."/>
            <person name="Pan J."/>
            <person name="Luo Z.H."/>
            <person name="Li M."/>
        </authorList>
    </citation>
    <scope>NUCLEOTIDE SEQUENCE [LARGE SCALE GENOMIC DNA]</scope>
    <source>
        <strain evidence="2">HyVt-456</strain>
    </source>
</reference>
<dbReference type="PROSITE" id="PS51257">
    <property type="entry name" value="PROKAR_LIPOPROTEIN"/>
    <property type="match status" value="1"/>
</dbReference>
<feature type="chain" id="PRO_5031489678" description="Tetratricopeptide repeat protein" evidence="1">
    <location>
        <begin position="21"/>
        <end position="185"/>
    </location>
</feature>
<comment type="caution">
    <text evidence="2">The sequence shown here is derived from an EMBL/GenBank/DDBJ whole genome shotgun (WGS) entry which is preliminary data.</text>
</comment>
<dbReference type="AlphaFoldDB" id="A0A7V1LN78"/>
<dbReference type="Gene3D" id="1.25.40.10">
    <property type="entry name" value="Tetratricopeptide repeat domain"/>
    <property type="match status" value="1"/>
</dbReference>
<protein>
    <recommendedName>
        <fullName evidence="3">Tetratricopeptide repeat protein</fullName>
    </recommendedName>
</protein>
<gene>
    <name evidence="2" type="ORF">ENJ10_10510</name>
</gene>
<evidence type="ECO:0008006" key="3">
    <source>
        <dbReference type="Google" id="ProtNLM"/>
    </source>
</evidence>
<feature type="signal peptide" evidence="1">
    <location>
        <begin position="1"/>
        <end position="20"/>
    </location>
</feature>
<evidence type="ECO:0000256" key="1">
    <source>
        <dbReference type="SAM" id="SignalP"/>
    </source>
</evidence>
<accession>A0A7V1LN78</accession>
<evidence type="ECO:0000313" key="2">
    <source>
        <dbReference type="EMBL" id="HED11109.1"/>
    </source>
</evidence>
<dbReference type="EMBL" id="DRLD01000288">
    <property type="protein sequence ID" value="HED11109.1"/>
    <property type="molecule type" value="Genomic_DNA"/>
</dbReference>
<dbReference type="SUPFAM" id="SSF48452">
    <property type="entry name" value="TPR-like"/>
    <property type="match status" value="1"/>
</dbReference>
<sequence>MKTIKSFLFITIAVALSACGGATDSDNPPTVEDAWTVFEQGDYEQALKDFEKLNSPEATEGAAWSALFLDSLNYAEGKFEENAGEQRIDSNAGWSLALWAIGNYSKSIERADIVLSAESSYSFVHYTSFNAEDLLWLQAVGYFHLVNYSKCIEKIKLLDSTFSASVSDPDIARILLEKLEELDSL</sequence>
<dbReference type="Proteomes" id="UP000886005">
    <property type="component" value="Unassembled WGS sequence"/>
</dbReference>
<proteinExistence type="predicted"/>
<keyword evidence="1" id="KW-0732">Signal</keyword>